<dbReference type="PROSITE" id="PS50893">
    <property type="entry name" value="ABC_TRANSPORTER_2"/>
    <property type="match status" value="2"/>
</dbReference>
<dbReference type="GO" id="GO:0016887">
    <property type="term" value="F:ATP hydrolysis activity"/>
    <property type="evidence" value="ECO:0007669"/>
    <property type="project" value="InterPro"/>
</dbReference>
<feature type="transmembrane region" description="Helical" evidence="9">
    <location>
        <begin position="753"/>
        <end position="780"/>
    </location>
</feature>
<feature type="transmembrane region" description="Helical" evidence="9">
    <location>
        <begin position="38"/>
        <end position="55"/>
    </location>
</feature>
<dbReference type="AlphaFoldDB" id="A0A1M4YAC6"/>
<evidence type="ECO:0000256" key="3">
    <source>
        <dbReference type="ARBA" id="ARBA00022475"/>
    </source>
</evidence>
<dbReference type="Proteomes" id="UP000184295">
    <property type="component" value="Unassembled WGS sequence"/>
</dbReference>
<feature type="transmembrane region" description="Helical" evidence="9">
    <location>
        <begin position="890"/>
        <end position="911"/>
    </location>
</feature>
<dbReference type="PANTHER" id="PTHR43394">
    <property type="entry name" value="ATP-DEPENDENT PERMEASE MDL1, MITOCHONDRIAL"/>
    <property type="match status" value="1"/>
</dbReference>
<keyword evidence="6 12" id="KW-0067">ATP-binding</keyword>
<feature type="transmembrane region" description="Helical" evidence="9">
    <location>
        <begin position="152"/>
        <end position="173"/>
    </location>
</feature>
<dbReference type="GO" id="GO:0015421">
    <property type="term" value="F:ABC-type oligopeptide transporter activity"/>
    <property type="evidence" value="ECO:0007669"/>
    <property type="project" value="TreeGrafter"/>
</dbReference>
<dbReference type="InterPro" id="IPR011527">
    <property type="entry name" value="ABC1_TM_dom"/>
</dbReference>
<dbReference type="GO" id="GO:0005886">
    <property type="term" value="C:plasma membrane"/>
    <property type="evidence" value="ECO:0007669"/>
    <property type="project" value="UniProtKB-SubCell"/>
</dbReference>
<gene>
    <name evidence="12" type="ORF">SAMN02745225_02289</name>
</gene>
<dbReference type="EMBL" id="FQUL01000060">
    <property type="protein sequence ID" value="SHF02741.1"/>
    <property type="molecule type" value="Genomic_DNA"/>
</dbReference>
<dbReference type="InterPro" id="IPR027417">
    <property type="entry name" value="P-loop_NTPase"/>
</dbReference>
<keyword evidence="13" id="KW-1185">Reference proteome</keyword>
<dbReference type="CDD" id="cd18543">
    <property type="entry name" value="ABC_6TM_Rv0194_D1_like"/>
    <property type="match status" value="1"/>
</dbReference>
<dbReference type="InterPro" id="IPR003439">
    <property type="entry name" value="ABC_transporter-like_ATP-bd"/>
</dbReference>
<dbReference type="Pfam" id="PF00005">
    <property type="entry name" value="ABC_tran"/>
    <property type="match status" value="2"/>
</dbReference>
<keyword evidence="4 9" id="KW-0812">Transmembrane</keyword>
<dbReference type="SMART" id="SM00382">
    <property type="entry name" value="AAA"/>
    <property type="match status" value="2"/>
</dbReference>
<organism evidence="12 13">
    <name type="scientific">Ferrithrix thermotolerans DSM 19514</name>
    <dbReference type="NCBI Taxonomy" id="1121881"/>
    <lineage>
        <taxon>Bacteria</taxon>
        <taxon>Bacillati</taxon>
        <taxon>Actinomycetota</taxon>
        <taxon>Acidimicrobiia</taxon>
        <taxon>Acidimicrobiales</taxon>
        <taxon>Acidimicrobiaceae</taxon>
        <taxon>Ferrithrix</taxon>
    </lineage>
</organism>
<feature type="transmembrane region" description="Helical" evidence="9">
    <location>
        <begin position="864"/>
        <end position="884"/>
    </location>
</feature>
<evidence type="ECO:0000256" key="2">
    <source>
        <dbReference type="ARBA" id="ARBA00022448"/>
    </source>
</evidence>
<dbReference type="PROSITE" id="PS50929">
    <property type="entry name" value="ABC_TM1F"/>
    <property type="match status" value="2"/>
</dbReference>
<dbReference type="PROSITE" id="PS00211">
    <property type="entry name" value="ABC_TRANSPORTER_1"/>
    <property type="match status" value="2"/>
</dbReference>
<feature type="transmembrane region" description="Helical" evidence="9">
    <location>
        <begin position="676"/>
        <end position="700"/>
    </location>
</feature>
<dbReference type="STRING" id="1121881.SAMN02745225_02289"/>
<feature type="domain" description="ABC transporter" evidence="10">
    <location>
        <begin position="960"/>
        <end position="1195"/>
    </location>
</feature>
<dbReference type="RefSeq" id="WP_084660460.1">
    <property type="nucleotide sequence ID" value="NZ_FQUL01000060.1"/>
</dbReference>
<proteinExistence type="predicted"/>
<dbReference type="SUPFAM" id="SSF90123">
    <property type="entry name" value="ABC transporter transmembrane region"/>
    <property type="match status" value="2"/>
</dbReference>
<protein>
    <submittedName>
        <fullName evidence="12">ATP-binding cassette, subfamily B</fullName>
    </submittedName>
</protein>
<dbReference type="InterPro" id="IPR036640">
    <property type="entry name" value="ABC1_TM_sf"/>
</dbReference>
<evidence type="ECO:0000256" key="9">
    <source>
        <dbReference type="SAM" id="Phobius"/>
    </source>
</evidence>
<keyword evidence="7 9" id="KW-1133">Transmembrane helix</keyword>
<comment type="subcellular location">
    <subcellularLocation>
        <location evidence="1">Cell membrane</location>
        <topology evidence="1">Multi-pass membrane protein</topology>
    </subcellularLocation>
</comment>
<evidence type="ECO:0000256" key="8">
    <source>
        <dbReference type="ARBA" id="ARBA00023136"/>
    </source>
</evidence>
<dbReference type="CDD" id="cd18546">
    <property type="entry name" value="ABC_6TM_Rv0194_D2_like"/>
    <property type="match status" value="1"/>
</dbReference>
<evidence type="ECO:0000259" key="10">
    <source>
        <dbReference type="PROSITE" id="PS50893"/>
    </source>
</evidence>
<sequence>MLTIVLNEECRVYKANRYLWAKRVLRTIKPQQRDTNHALAAAVLGTVATVLIPVYERSFIDSISRPHPGRYTGDLLALAVLALASFAFAYLRRISAARLSLGTQHRLRTKIFDHLQRLDFKTHDSLKSGQLVSQANADISLIQGLLAFLPRLFGNLLFALLSVAVMSVIYWPLALVEAVSLAVIATASSVLRSSIVPASEVAQEQKGRVNEIVEETVRGIGVIKGSGFEEVQMNKLKSAAHTLYNARVATIWRQAKLASLLQLLPVLTQAVVIGLGGYAAIEGKLSIGSFLLFSTYITFLDTPIRQLSSLVAVAQQAQAAIDRVFSLLEIEPEIREPEHPVTIPEGPLDVIFQDVEFSYNKDAPVLRRVTVTIRSGETVAVVGASGSGKTSLALLIPRFYDVQSGQISIAGIDIRLFSLKDLRSKVAVVFEDSFLFSTSIRENITFGVPDISEDDLIWAVKAAKADGFISQLPGGLDTVVGERGVKLSGGQRQRVALARALLKRPPILILDDATSSVDPQTEADIHEALTNYAQQHTLILIAHRRSTLTLADRIIVLDEGRVAAEGTYEELWETSREFRSLIATSNDRFVADNTATPTLSDRIQPKEHDDVVPPRLFQRRIDQTPTQGRFSFKKLFKSVRLGIAVGSLLVALDAALSLAGPLLLRRGIDSGITQRDLHLVIGTALLLAGVGVLDLFVVAMEQMVTGVAAERFLYYLKAHIFKKLLSLDMGYYESEMSGRIMTRMISDVDAFSSLVQIGLASSLVALFTFALIVIVMVALSISLSELLILALPFALIASLVFRRYSVRAYRSAREKIAIVNANFQEQLSGVRVSRSLGQSERVSKGFAESSTIYKEARMQAQRAVAIYFPFLGFLSDLTTVAVLGEGGSLVLAHKVAIGTLVAASLYVTAFFSPIQELSQNFDEYQQVVVATAQIRKLMNETSTVKEIANPIAHGELRGDIEFVDVRFSYDNSPPYSLDGVNLTIKSGQRVAFVGETGAGKSTIAKLIERFYDTTSGQIYIDGTPLGDLDLKWYRSQIAYLPQEPFLFSGTIADNVTFGLKDTTLDDVETACREVGLGRLLSSHKEGVFYEVGDKASKLSAGERQLVVFARLLLRNPRLVILDEVSSALDLTSEAQVQSALDKVAERRTVLIIAHRLSSLKNADQIFVIDSGSIVEQGTHDELIEMNGYYNSLWTLSRQE</sequence>
<evidence type="ECO:0000256" key="5">
    <source>
        <dbReference type="ARBA" id="ARBA00022741"/>
    </source>
</evidence>
<dbReference type="Gene3D" id="3.40.50.300">
    <property type="entry name" value="P-loop containing nucleotide triphosphate hydrolases"/>
    <property type="match status" value="2"/>
</dbReference>
<evidence type="ECO:0000256" key="6">
    <source>
        <dbReference type="ARBA" id="ARBA00022840"/>
    </source>
</evidence>
<keyword evidence="8 9" id="KW-0472">Membrane</keyword>
<evidence type="ECO:0000256" key="7">
    <source>
        <dbReference type="ARBA" id="ARBA00022989"/>
    </source>
</evidence>
<feature type="domain" description="ABC transporter" evidence="10">
    <location>
        <begin position="350"/>
        <end position="584"/>
    </location>
</feature>
<feature type="domain" description="ABC transmembrane type-1" evidence="11">
    <location>
        <begin position="38"/>
        <end position="316"/>
    </location>
</feature>
<feature type="domain" description="ABC transmembrane type-1" evidence="11">
    <location>
        <begin position="644"/>
        <end position="926"/>
    </location>
</feature>
<feature type="transmembrane region" description="Helical" evidence="9">
    <location>
        <begin position="75"/>
        <end position="91"/>
    </location>
</feature>
<name>A0A1M4YAC6_9ACTN</name>
<evidence type="ECO:0000313" key="13">
    <source>
        <dbReference type="Proteomes" id="UP000184295"/>
    </source>
</evidence>
<dbReference type="InterPro" id="IPR003593">
    <property type="entry name" value="AAA+_ATPase"/>
</dbReference>
<evidence type="ECO:0000259" key="11">
    <source>
        <dbReference type="PROSITE" id="PS50929"/>
    </source>
</evidence>
<keyword evidence="2" id="KW-0813">Transport</keyword>
<keyword evidence="3" id="KW-1003">Cell membrane</keyword>
<dbReference type="SUPFAM" id="SSF52540">
    <property type="entry name" value="P-loop containing nucleoside triphosphate hydrolases"/>
    <property type="match status" value="2"/>
</dbReference>
<dbReference type="InterPro" id="IPR039421">
    <property type="entry name" value="Type_1_exporter"/>
</dbReference>
<evidence type="ECO:0000256" key="4">
    <source>
        <dbReference type="ARBA" id="ARBA00022692"/>
    </source>
</evidence>
<feature type="transmembrane region" description="Helical" evidence="9">
    <location>
        <begin position="641"/>
        <end position="664"/>
    </location>
</feature>
<evidence type="ECO:0000313" key="12">
    <source>
        <dbReference type="EMBL" id="SHF02741.1"/>
    </source>
</evidence>
<dbReference type="Gene3D" id="1.20.1560.10">
    <property type="entry name" value="ABC transporter type 1, transmembrane domain"/>
    <property type="match status" value="2"/>
</dbReference>
<dbReference type="GO" id="GO:0005524">
    <property type="term" value="F:ATP binding"/>
    <property type="evidence" value="ECO:0007669"/>
    <property type="project" value="UniProtKB-KW"/>
</dbReference>
<keyword evidence="5" id="KW-0547">Nucleotide-binding</keyword>
<dbReference type="PANTHER" id="PTHR43394:SF1">
    <property type="entry name" value="ATP-BINDING CASSETTE SUB-FAMILY B MEMBER 10, MITOCHONDRIAL"/>
    <property type="match status" value="1"/>
</dbReference>
<dbReference type="InterPro" id="IPR017871">
    <property type="entry name" value="ABC_transporter-like_CS"/>
</dbReference>
<accession>A0A1M4YAC6</accession>
<reference evidence="13" key="1">
    <citation type="submission" date="2016-11" db="EMBL/GenBank/DDBJ databases">
        <authorList>
            <person name="Varghese N."/>
            <person name="Submissions S."/>
        </authorList>
    </citation>
    <scope>NUCLEOTIDE SEQUENCE [LARGE SCALE GENOMIC DNA]</scope>
    <source>
        <strain evidence="13">DSM 19514</strain>
    </source>
</reference>
<evidence type="ECO:0000256" key="1">
    <source>
        <dbReference type="ARBA" id="ARBA00004651"/>
    </source>
</evidence>
<dbReference type="Pfam" id="PF00664">
    <property type="entry name" value="ABC_membrane"/>
    <property type="match status" value="2"/>
</dbReference>
<dbReference type="FunFam" id="3.40.50.300:FF:000299">
    <property type="entry name" value="ABC transporter ATP-binding protein/permease"/>
    <property type="match status" value="2"/>
</dbReference>